<protein>
    <submittedName>
        <fullName evidence="1">4815_t:CDS:1</fullName>
    </submittedName>
</protein>
<organism evidence="1 2">
    <name type="scientific">Cetraspora pellucida</name>
    <dbReference type="NCBI Taxonomy" id="1433469"/>
    <lineage>
        <taxon>Eukaryota</taxon>
        <taxon>Fungi</taxon>
        <taxon>Fungi incertae sedis</taxon>
        <taxon>Mucoromycota</taxon>
        <taxon>Glomeromycotina</taxon>
        <taxon>Glomeromycetes</taxon>
        <taxon>Diversisporales</taxon>
        <taxon>Gigasporaceae</taxon>
        <taxon>Cetraspora</taxon>
    </lineage>
</organism>
<comment type="caution">
    <text evidence="1">The sequence shown here is derived from an EMBL/GenBank/DDBJ whole genome shotgun (WGS) entry which is preliminary data.</text>
</comment>
<dbReference type="EMBL" id="CAJVQA010024467">
    <property type="protein sequence ID" value="CAG8782513.1"/>
    <property type="molecule type" value="Genomic_DNA"/>
</dbReference>
<keyword evidence="2" id="KW-1185">Reference proteome</keyword>
<dbReference type="OrthoDB" id="2441072at2759"/>
<dbReference type="AlphaFoldDB" id="A0A9N9P1Y6"/>
<feature type="non-terminal residue" evidence="1">
    <location>
        <position position="1"/>
    </location>
</feature>
<accession>A0A9N9P1Y6</accession>
<evidence type="ECO:0000313" key="2">
    <source>
        <dbReference type="Proteomes" id="UP000789759"/>
    </source>
</evidence>
<gene>
    <name evidence="1" type="ORF">CPELLU_LOCUS16467</name>
</gene>
<evidence type="ECO:0000313" key="1">
    <source>
        <dbReference type="EMBL" id="CAG8782513.1"/>
    </source>
</evidence>
<proteinExistence type="predicted"/>
<dbReference type="Proteomes" id="UP000789759">
    <property type="component" value="Unassembled WGS sequence"/>
</dbReference>
<name>A0A9N9P1Y6_9GLOM</name>
<reference evidence="1" key="1">
    <citation type="submission" date="2021-06" db="EMBL/GenBank/DDBJ databases">
        <authorList>
            <person name="Kallberg Y."/>
            <person name="Tangrot J."/>
            <person name="Rosling A."/>
        </authorList>
    </citation>
    <scope>NUCLEOTIDE SEQUENCE</scope>
    <source>
        <strain evidence="1">FL966</strain>
    </source>
</reference>
<sequence>RTIRDVNIFNNFVKNKDEREYVDKKVIETDHLEFYKIVYVDPPLRTTTRHKKKRSRHGETCSNEYLKQLYDLYETSIDTIYPEHVKFDNKIVLCKNCIDFKLCQKKCDHSLVINTMQKSLLFYKIYCNIHISILPNEEFNETKRNFLVSLINNTVNTLIQNQEVSREIVHFNLNSIEEIRTKIKTSSYKELLIFLDSHSIENLITNVLIPKLQLLESKFLLKYSYETFLSLHDLNMTRLRKKELNEWLNQTETKEEEQYFKINFLHTFNYLDRDVEQIYDSIDKTFGHNFITINDQSDFSLKNNHDSPALVINEFVWKK</sequence>